<proteinExistence type="predicted"/>
<dbReference type="PIRSF" id="PIRSF016578">
    <property type="entry name" value="HsaA"/>
    <property type="match status" value="1"/>
</dbReference>
<keyword evidence="1" id="KW-0560">Oxidoreductase</keyword>
<dbReference type="Proteomes" id="UP000278886">
    <property type="component" value="Chromosome"/>
</dbReference>
<dbReference type="AlphaFoldDB" id="A0A387B3J5"/>
<sequence>MSALAERFAPVLRRIADRAREHERSGTRPYDEVRELADAGFGAVRLPLDRGGAGAGVRELFELLIALGEADSNQPQLWRNHLAFVEDRLLAGSAADPVWVERIAAGEVFGGAWSELGSNGLDKVGTRLTRDSDGGVLDGTKYYSTGSIYADWISVFALDQDAAPVIAIIRADAPGVTLLDDWTGVGQRQTGSGTTVFTGVQVAPEAIYHFEERVLYQEVVYQLVLLASLVGVGRAARAELVSAVRERRRNYPHGLDPEPRRDAQLQAVVGRVSALVTAAEAVVLRAAGLVDPVADALASGADPASEEVQRLATEAAIASYEAQVTVTDAILEATTILFDALGSSAVLEEAQLDRHWRNARTLSSHNPRVYKARVVGDWLLNDASPLRIYESADERRTREEADAAV</sequence>
<dbReference type="SUPFAM" id="SSF56645">
    <property type="entry name" value="Acyl-CoA dehydrogenase NM domain-like"/>
    <property type="match status" value="1"/>
</dbReference>
<dbReference type="GO" id="GO:0008470">
    <property type="term" value="F:3-methylbutanoyl-CoA dehydrogenase activity"/>
    <property type="evidence" value="ECO:0007669"/>
    <property type="project" value="TreeGrafter"/>
</dbReference>
<feature type="domain" description="Acyl-CoA dehydrogenase C-terminal" evidence="2">
    <location>
        <begin position="226"/>
        <end position="365"/>
    </location>
</feature>
<reference evidence="4" key="1">
    <citation type="submission" date="2018-09" db="EMBL/GenBank/DDBJ databases">
        <title>Genome sequencing of strain 2DFWR-13.</title>
        <authorList>
            <person name="Heo J."/>
            <person name="Kim S.-J."/>
            <person name="Kwon S.-W."/>
        </authorList>
    </citation>
    <scope>NUCLEOTIDE SEQUENCE [LARGE SCALE GENOMIC DNA]</scope>
    <source>
        <strain evidence="4">2DFWR-13</strain>
    </source>
</reference>
<dbReference type="InterPro" id="IPR009100">
    <property type="entry name" value="AcylCoA_DH/oxidase_NM_dom_sf"/>
</dbReference>
<dbReference type="PANTHER" id="PTHR43884:SF12">
    <property type="entry name" value="ISOVALERYL-COA DEHYDROGENASE, MITOCHONDRIAL-RELATED"/>
    <property type="match status" value="1"/>
</dbReference>
<dbReference type="PANTHER" id="PTHR43884">
    <property type="entry name" value="ACYL-COA DEHYDROGENASE"/>
    <property type="match status" value="1"/>
</dbReference>
<dbReference type="InterPro" id="IPR046373">
    <property type="entry name" value="Acyl-CoA_Oxase/DH_mid-dom_sf"/>
</dbReference>
<dbReference type="EMBL" id="CP032630">
    <property type="protein sequence ID" value="AYF98184.1"/>
    <property type="molecule type" value="Genomic_DNA"/>
</dbReference>
<dbReference type="GO" id="GO:0050660">
    <property type="term" value="F:flavin adenine dinucleotide binding"/>
    <property type="evidence" value="ECO:0007669"/>
    <property type="project" value="InterPro"/>
</dbReference>
<dbReference type="InterPro" id="IPR036250">
    <property type="entry name" value="AcylCo_DH-like_C"/>
</dbReference>
<dbReference type="KEGG" id="lyd:D7I47_07910"/>
<dbReference type="SUPFAM" id="SSF47203">
    <property type="entry name" value="Acyl-CoA dehydrogenase C-terminal domain-like"/>
    <property type="match status" value="1"/>
</dbReference>
<evidence type="ECO:0000313" key="4">
    <source>
        <dbReference type="Proteomes" id="UP000278886"/>
    </source>
</evidence>
<dbReference type="Pfam" id="PF08028">
    <property type="entry name" value="Acyl-CoA_dh_2"/>
    <property type="match status" value="1"/>
</dbReference>
<dbReference type="GO" id="GO:0006552">
    <property type="term" value="P:L-leucine catabolic process"/>
    <property type="evidence" value="ECO:0007669"/>
    <property type="project" value="TreeGrafter"/>
</dbReference>
<dbReference type="InterPro" id="IPR013107">
    <property type="entry name" value="Acyl-CoA_DH_C"/>
</dbReference>
<keyword evidence="4" id="KW-1185">Reference proteome</keyword>
<evidence type="ECO:0000313" key="3">
    <source>
        <dbReference type="EMBL" id="AYF98184.1"/>
    </source>
</evidence>
<dbReference type="Gene3D" id="1.20.140.10">
    <property type="entry name" value="Butyryl-CoA Dehydrogenase, subunit A, domain 3"/>
    <property type="match status" value="1"/>
</dbReference>
<dbReference type="RefSeq" id="WP_120762531.1">
    <property type="nucleotide sequence ID" value="NZ_CP032630.1"/>
</dbReference>
<dbReference type="InterPro" id="IPR037069">
    <property type="entry name" value="AcylCoA_DH/ox_N_sf"/>
</dbReference>
<dbReference type="Gene3D" id="2.40.110.10">
    <property type="entry name" value="Butyryl-CoA Dehydrogenase, subunit A, domain 2"/>
    <property type="match status" value="1"/>
</dbReference>
<dbReference type="OrthoDB" id="571684at2"/>
<evidence type="ECO:0000256" key="1">
    <source>
        <dbReference type="ARBA" id="ARBA00023002"/>
    </source>
</evidence>
<gene>
    <name evidence="3" type="ORF">D7I47_07910</name>
</gene>
<accession>A0A387B3J5</accession>
<protein>
    <recommendedName>
        <fullName evidence="2">Acyl-CoA dehydrogenase C-terminal domain-containing protein</fullName>
    </recommendedName>
</protein>
<name>A0A387B3J5_9MICO</name>
<dbReference type="Gene3D" id="1.10.540.10">
    <property type="entry name" value="Acyl-CoA dehydrogenase/oxidase, N-terminal domain"/>
    <property type="match status" value="1"/>
</dbReference>
<organism evidence="3 4">
    <name type="scientific">Protaetiibacter intestinalis</name>
    <dbReference type="NCBI Taxonomy" id="2419774"/>
    <lineage>
        <taxon>Bacteria</taxon>
        <taxon>Bacillati</taxon>
        <taxon>Actinomycetota</taxon>
        <taxon>Actinomycetes</taxon>
        <taxon>Micrococcales</taxon>
        <taxon>Microbacteriaceae</taxon>
        <taxon>Protaetiibacter</taxon>
    </lineage>
</organism>
<evidence type="ECO:0000259" key="2">
    <source>
        <dbReference type="Pfam" id="PF08028"/>
    </source>
</evidence>